<dbReference type="InterPro" id="IPR005952">
    <property type="entry name" value="Phosphogly_mut1"/>
</dbReference>
<evidence type="ECO:0000313" key="7">
    <source>
        <dbReference type="EMBL" id="QGZ54023.1"/>
    </source>
</evidence>
<evidence type="ECO:0000256" key="2">
    <source>
        <dbReference type="ARBA" id="ARBA00012028"/>
    </source>
</evidence>
<gene>
    <name evidence="7" type="ORF">FAZ97_03320</name>
</gene>
<accession>A0A7Z2J7W1</accession>
<dbReference type="GO" id="GO:0004619">
    <property type="term" value="F:phosphoglycerate mutase activity"/>
    <property type="evidence" value="ECO:0007669"/>
    <property type="project" value="UniProtKB-EC"/>
</dbReference>
<keyword evidence="3" id="KW-0312">Gluconeogenesis</keyword>
<dbReference type="InterPro" id="IPR013078">
    <property type="entry name" value="His_Pase_superF_clade-1"/>
</dbReference>
<proteinExistence type="inferred from homology"/>
<keyword evidence="5" id="KW-0413">Isomerase</keyword>
<dbReference type="SMART" id="SM00855">
    <property type="entry name" value="PGAM"/>
    <property type="match status" value="1"/>
</dbReference>
<evidence type="ECO:0000256" key="1">
    <source>
        <dbReference type="ARBA" id="ARBA00006717"/>
    </source>
</evidence>
<protein>
    <recommendedName>
        <fullName evidence="2">phosphoglycerate mutase (2,3-diphosphoglycerate-dependent)</fullName>
        <ecNumber evidence="2">5.4.2.11</ecNumber>
    </recommendedName>
</protein>
<keyword evidence="8" id="KW-1185">Reference proteome</keyword>
<dbReference type="EMBL" id="CP046909">
    <property type="protein sequence ID" value="QGZ54023.1"/>
    <property type="molecule type" value="Genomic_DNA"/>
</dbReference>
<dbReference type="SUPFAM" id="SSF53254">
    <property type="entry name" value="Phosphoglycerate mutase-like"/>
    <property type="match status" value="1"/>
</dbReference>
<dbReference type="GO" id="GO:0006096">
    <property type="term" value="P:glycolytic process"/>
    <property type="evidence" value="ECO:0007669"/>
    <property type="project" value="UniProtKB-KW"/>
</dbReference>
<dbReference type="InterPro" id="IPR029033">
    <property type="entry name" value="His_PPase_superfam"/>
</dbReference>
<dbReference type="GO" id="GO:0006094">
    <property type="term" value="P:gluconeogenesis"/>
    <property type="evidence" value="ECO:0007669"/>
    <property type="project" value="UniProtKB-KW"/>
</dbReference>
<dbReference type="KEGG" id="pacp:FAZ97_03320"/>
<dbReference type="CDD" id="cd07067">
    <property type="entry name" value="HP_PGM_like"/>
    <property type="match status" value="1"/>
</dbReference>
<evidence type="ECO:0000256" key="4">
    <source>
        <dbReference type="ARBA" id="ARBA00023152"/>
    </source>
</evidence>
<dbReference type="PANTHER" id="PTHR11931">
    <property type="entry name" value="PHOSPHOGLYCERATE MUTASE"/>
    <property type="match status" value="1"/>
</dbReference>
<evidence type="ECO:0000313" key="8">
    <source>
        <dbReference type="Proteomes" id="UP000434209"/>
    </source>
</evidence>
<reference evidence="7 8" key="1">
    <citation type="submission" date="2019-12" db="EMBL/GenBank/DDBJ databases">
        <title>Paraburkholderia acidiphila 7Q-K02 sp. nov and Paraburkholderia acidisoli DHF22 sp. nov., two strains isolated from forest soil.</title>
        <authorList>
            <person name="Gao Z."/>
            <person name="Qiu L."/>
        </authorList>
    </citation>
    <scope>NUCLEOTIDE SEQUENCE [LARGE SCALE GENOMIC DNA]</scope>
    <source>
        <strain evidence="7 8">7Q-K02</strain>
    </source>
</reference>
<sequence length="201" mass="22802">MELYLLRHGASTANEQRLVCGAEDFPLSQTGVAQASKVCRYLERIAFTRIYTSSLTRARSTIAPLVNPRCTVRVEQEIVELNTGAYSHWTLDKLWAMDARYQRPWLTPDLSYPQGECFREMVSRITGWFDRESRVWEQDETVLVVGHEGTLRSILLRLLGLDLSDYPDFPIGNCDLLNATIAPGHATTYRHIPLTSLADPS</sequence>
<feature type="binding site" evidence="6">
    <location>
        <position position="57"/>
    </location>
    <ligand>
        <name>substrate</name>
    </ligand>
</feature>
<dbReference type="PIRSF" id="PIRSF000709">
    <property type="entry name" value="6PFK_2-Ptase"/>
    <property type="match status" value="1"/>
</dbReference>
<keyword evidence="4" id="KW-0324">Glycolysis</keyword>
<comment type="similarity">
    <text evidence="1">Belongs to the phosphoglycerate mutase family. BPG-dependent PGAM subfamily.</text>
</comment>
<evidence type="ECO:0000256" key="3">
    <source>
        <dbReference type="ARBA" id="ARBA00022432"/>
    </source>
</evidence>
<name>A0A7Z2J7W1_9BURK</name>
<dbReference type="Pfam" id="PF00300">
    <property type="entry name" value="His_Phos_1"/>
    <property type="match status" value="1"/>
</dbReference>
<dbReference type="EC" id="5.4.2.11" evidence="2"/>
<evidence type="ECO:0000256" key="6">
    <source>
        <dbReference type="PIRSR" id="PIRSR613078-2"/>
    </source>
</evidence>
<dbReference type="RefSeq" id="WP_158757181.1">
    <property type="nucleotide sequence ID" value="NZ_CP046909.1"/>
</dbReference>
<dbReference type="Proteomes" id="UP000434209">
    <property type="component" value="Chromosome 1"/>
</dbReference>
<organism evidence="7 8">
    <name type="scientific">Paraburkholderia acidiphila</name>
    <dbReference type="NCBI Taxonomy" id="2571747"/>
    <lineage>
        <taxon>Bacteria</taxon>
        <taxon>Pseudomonadati</taxon>
        <taxon>Pseudomonadota</taxon>
        <taxon>Betaproteobacteria</taxon>
        <taxon>Burkholderiales</taxon>
        <taxon>Burkholderiaceae</taxon>
        <taxon>Paraburkholderia</taxon>
    </lineage>
</organism>
<dbReference type="AlphaFoldDB" id="A0A7Z2J7W1"/>
<dbReference type="Gene3D" id="3.40.50.1240">
    <property type="entry name" value="Phosphoglycerate mutase-like"/>
    <property type="match status" value="1"/>
</dbReference>
<dbReference type="OrthoDB" id="9082843at2"/>
<evidence type="ECO:0000256" key="5">
    <source>
        <dbReference type="ARBA" id="ARBA00023235"/>
    </source>
</evidence>
<feature type="binding site" evidence="6">
    <location>
        <begin position="7"/>
        <end position="14"/>
    </location>
    <ligand>
        <name>substrate</name>
    </ligand>
</feature>